<accession>A0ACC0TTU4</accession>
<reference evidence="1" key="1">
    <citation type="submission" date="2021-03" db="EMBL/GenBank/DDBJ databases">
        <title>Evolutionary priming and transition to the ectomycorrhizal habit in an iconic lineage of mushroom-forming fungi: is preadaptation a requirement?</title>
        <authorList>
            <consortium name="DOE Joint Genome Institute"/>
            <person name="Looney B.P."/>
            <person name="Miyauchi S."/>
            <person name="Morin E."/>
            <person name="Drula E."/>
            <person name="Courty P.E."/>
            <person name="Chicoki N."/>
            <person name="Fauchery L."/>
            <person name="Kohler A."/>
            <person name="Kuo A."/>
            <person name="LaButti K."/>
            <person name="Pangilinan J."/>
            <person name="Lipzen A."/>
            <person name="Riley R."/>
            <person name="Andreopoulos W."/>
            <person name="He G."/>
            <person name="Johnson J."/>
            <person name="Barry K.W."/>
            <person name="Grigoriev I.V."/>
            <person name="Nagy L."/>
            <person name="Hibbett D."/>
            <person name="Henrissat B."/>
            <person name="Matheny P.B."/>
            <person name="Labbe J."/>
            <person name="Martin A.F."/>
        </authorList>
    </citation>
    <scope>NUCLEOTIDE SEQUENCE</scope>
    <source>
        <strain evidence="1">BPL698</strain>
    </source>
</reference>
<keyword evidence="2" id="KW-1185">Reference proteome</keyword>
<sequence>MERELLDTLKRSLTDQGLYTPPSAHAPASHDDPTLLRFLRARKFDPAKAHKQFAATEAWRRKNDVLNLYATFDPDELESAKRFYPRWTGRRDKHGIPVYVFRLASLTGPLQKELSAVPEERRYQRIISLWEFMCRFTLPFCSALSRPALLSSTPGPPMSSPSLQSSPSPITSSTSIVDLGGVSLGLIWSLRRHLQQASELATAHYPETLHTIAIVNAPAFFPAIWSWIKTWFDEGTRTKVHVLGTDPGPALLQLMDAESLPQIYGGTLPFAFEDDPILDEPARQLLQSDKIPHGPIVFALPKPRPSQNGNVP</sequence>
<dbReference type="Proteomes" id="UP001207468">
    <property type="component" value="Unassembled WGS sequence"/>
</dbReference>
<proteinExistence type="predicted"/>
<name>A0ACC0TTU4_9AGAM</name>
<protein>
    <submittedName>
        <fullName evidence="1">CRAL/TRIO domain-containing protein</fullName>
    </submittedName>
</protein>
<evidence type="ECO:0000313" key="1">
    <source>
        <dbReference type="EMBL" id="KAI9448917.1"/>
    </source>
</evidence>
<comment type="caution">
    <text evidence="1">The sequence shown here is derived from an EMBL/GenBank/DDBJ whole genome shotgun (WGS) entry which is preliminary data.</text>
</comment>
<evidence type="ECO:0000313" key="2">
    <source>
        <dbReference type="Proteomes" id="UP001207468"/>
    </source>
</evidence>
<dbReference type="EMBL" id="JAGFNK010000546">
    <property type="protein sequence ID" value="KAI9448917.1"/>
    <property type="molecule type" value="Genomic_DNA"/>
</dbReference>
<organism evidence="1 2">
    <name type="scientific">Russula earlei</name>
    <dbReference type="NCBI Taxonomy" id="71964"/>
    <lineage>
        <taxon>Eukaryota</taxon>
        <taxon>Fungi</taxon>
        <taxon>Dikarya</taxon>
        <taxon>Basidiomycota</taxon>
        <taxon>Agaricomycotina</taxon>
        <taxon>Agaricomycetes</taxon>
        <taxon>Russulales</taxon>
        <taxon>Russulaceae</taxon>
        <taxon>Russula</taxon>
    </lineage>
</organism>
<gene>
    <name evidence="1" type="ORF">F5148DRAFT_1278036</name>
</gene>